<dbReference type="SUPFAM" id="SSF52058">
    <property type="entry name" value="L domain-like"/>
    <property type="match status" value="2"/>
</dbReference>
<dbReference type="InterPro" id="IPR001611">
    <property type="entry name" value="Leu-rich_rpt"/>
</dbReference>
<dbReference type="Proteomes" id="UP001432322">
    <property type="component" value="Unassembled WGS sequence"/>
</dbReference>
<dbReference type="SMART" id="SM00365">
    <property type="entry name" value="LRR_SD22"/>
    <property type="match status" value="7"/>
</dbReference>
<dbReference type="EMBL" id="BTSY01000005">
    <property type="protein sequence ID" value="GMT30404.1"/>
    <property type="molecule type" value="Genomic_DNA"/>
</dbReference>
<dbReference type="InterPro" id="IPR000483">
    <property type="entry name" value="Cys-rich_flank_reg_C"/>
</dbReference>
<name>A0AAV5WI51_9BILA</name>
<dbReference type="SMART" id="SM00364">
    <property type="entry name" value="LRR_BAC"/>
    <property type="match status" value="4"/>
</dbReference>
<feature type="domain" description="LRRCT" evidence="7">
    <location>
        <begin position="447"/>
        <end position="500"/>
    </location>
</feature>
<keyword evidence="1" id="KW-0433">Leucine-rich repeat</keyword>
<comment type="caution">
    <text evidence="8">The sequence shown here is derived from an EMBL/GenBank/DDBJ whole genome shotgun (WGS) entry which is preliminary data.</text>
</comment>
<dbReference type="PROSITE" id="PS51450">
    <property type="entry name" value="LRR"/>
    <property type="match status" value="3"/>
</dbReference>
<proteinExistence type="predicted"/>
<dbReference type="Gene3D" id="3.80.10.10">
    <property type="entry name" value="Ribonuclease Inhibitor"/>
    <property type="match status" value="3"/>
</dbReference>
<feature type="chain" id="PRO_5043876509" description="LRRCT domain-containing protein" evidence="6">
    <location>
        <begin position="32"/>
        <end position="608"/>
    </location>
</feature>
<feature type="non-terminal residue" evidence="8">
    <location>
        <position position="1"/>
    </location>
</feature>
<evidence type="ECO:0000256" key="2">
    <source>
        <dbReference type="ARBA" id="ARBA00022729"/>
    </source>
</evidence>
<evidence type="ECO:0000256" key="4">
    <source>
        <dbReference type="SAM" id="MobiDB-lite"/>
    </source>
</evidence>
<evidence type="ECO:0000313" key="8">
    <source>
        <dbReference type="EMBL" id="GMT30404.1"/>
    </source>
</evidence>
<keyword evidence="5" id="KW-0472">Membrane</keyword>
<gene>
    <name evidence="8" type="ORF">PFISCL1PPCAC_21701</name>
</gene>
<reference evidence="8" key="1">
    <citation type="submission" date="2023-10" db="EMBL/GenBank/DDBJ databases">
        <title>Genome assembly of Pristionchus species.</title>
        <authorList>
            <person name="Yoshida K."/>
            <person name="Sommer R.J."/>
        </authorList>
    </citation>
    <scope>NUCLEOTIDE SEQUENCE</scope>
    <source>
        <strain evidence="8">RS5133</strain>
    </source>
</reference>
<dbReference type="FunFam" id="3.80.10.10:FF:001485">
    <property type="entry name" value="Protein CBR-DMA-1"/>
    <property type="match status" value="1"/>
</dbReference>
<keyword evidence="3" id="KW-0677">Repeat</keyword>
<keyword evidence="2 6" id="KW-0732">Signal</keyword>
<dbReference type="AlphaFoldDB" id="A0AAV5WI51"/>
<evidence type="ECO:0000256" key="3">
    <source>
        <dbReference type="ARBA" id="ARBA00022737"/>
    </source>
</evidence>
<keyword evidence="5" id="KW-0812">Transmembrane</keyword>
<evidence type="ECO:0000256" key="1">
    <source>
        <dbReference type="ARBA" id="ARBA00022614"/>
    </source>
</evidence>
<dbReference type="SMART" id="SM00082">
    <property type="entry name" value="LRRCT"/>
    <property type="match status" value="1"/>
</dbReference>
<feature type="signal peptide" evidence="6">
    <location>
        <begin position="1"/>
        <end position="31"/>
    </location>
</feature>
<dbReference type="InterPro" id="IPR032675">
    <property type="entry name" value="LRR_dom_sf"/>
</dbReference>
<dbReference type="Pfam" id="PF13855">
    <property type="entry name" value="LRR_8"/>
    <property type="match status" value="4"/>
</dbReference>
<feature type="region of interest" description="Disordered" evidence="4">
    <location>
        <begin position="571"/>
        <end position="598"/>
    </location>
</feature>
<feature type="transmembrane region" description="Helical" evidence="5">
    <location>
        <begin position="515"/>
        <end position="537"/>
    </location>
</feature>
<keyword evidence="5" id="KW-1133">Transmembrane helix</keyword>
<dbReference type="InterPro" id="IPR003591">
    <property type="entry name" value="Leu-rich_rpt_typical-subtyp"/>
</dbReference>
<accession>A0AAV5WI51</accession>
<evidence type="ECO:0000256" key="6">
    <source>
        <dbReference type="SAM" id="SignalP"/>
    </source>
</evidence>
<dbReference type="PANTHER" id="PTHR24366">
    <property type="entry name" value="IG(IMMUNOGLOBULIN) AND LRR(LEUCINE RICH REPEAT) DOMAINS"/>
    <property type="match status" value="1"/>
</dbReference>
<dbReference type="SMART" id="SM00369">
    <property type="entry name" value="LRR_TYP"/>
    <property type="match status" value="12"/>
</dbReference>
<dbReference type="FunFam" id="3.80.10.10:FF:001495">
    <property type="entry name" value="Protein CBR-DMA-1"/>
    <property type="match status" value="1"/>
</dbReference>
<evidence type="ECO:0000256" key="5">
    <source>
        <dbReference type="SAM" id="Phobius"/>
    </source>
</evidence>
<keyword evidence="9" id="KW-1185">Reference proteome</keyword>
<dbReference type="PRINTS" id="PR00019">
    <property type="entry name" value="LEURICHRPT"/>
</dbReference>
<organism evidence="8 9">
    <name type="scientific">Pristionchus fissidentatus</name>
    <dbReference type="NCBI Taxonomy" id="1538716"/>
    <lineage>
        <taxon>Eukaryota</taxon>
        <taxon>Metazoa</taxon>
        <taxon>Ecdysozoa</taxon>
        <taxon>Nematoda</taxon>
        <taxon>Chromadorea</taxon>
        <taxon>Rhabditida</taxon>
        <taxon>Rhabditina</taxon>
        <taxon>Diplogasteromorpha</taxon>
        <taxon>Diplogasteroidea</taxon>
        <taxon>Neodiplogasteridae</taxon>
        <taxon>Pristionchus</taxon>
    </lineage>
</organism>
<dbReference type="PANTHER" id="PTHR24366:SF96">
    <property type="entry name" value="LEUCINE RICH REPEAT CONTAINING 53"/>
    <property type="match status" value="1"/>
</dbReference>
<evidence type="ECO:0000259" key="7">
    <source>
        <dbReference type="SMART" id="SM00082"/>
    </source>
</evidence>
<evidence type="ECO:0000313" key="9">
    <source>
        <dbReference type="Proteomes" id="UP001432322"/>
    </source>
</evidence>
<sequence length="608" mass="66487">STRFLVPEFPAAMALLYVLLVLLIANGFCESSCPKECECDVSPTTNETLSAYCGKGGLDDSKLTVLLHSLPAGLKSLEISSPPWRPTNNFRWNDNLNRFTQLRQLRLIGCSMPSMSRPRLPSLELLDISSNKIDHATMANFAGFPALKILDLSHNRLSILPTGVFAYLKKLTTLSLANNSISEASSSILRGLSNLRSLNLDKNRIPVSHLNDLIGDVPTLEELSLAGCHINPLHNLTLERLPELRSLDLSGNNLKSIPSSELSVLPRLSSLSLSKNRIETIDPCAFCGNNLTKLDLSHNKLGLRGKTLVEGAFDGTSLTHLDLGFNHLEDLDSATLGIAQRTLKSLSLSGNFLRTFDASLTHTLHALTSLHLAHNMITELPLLFPPEYYQLKLLNLSSNQISYLPDNLGALLGNLKDFDLSHNRFSSLSTAAAEFINTVDHVYLSGNPWDCNCGLQQLQAHMKDRFVLRRQLEYGATRCAYPSLLKGQSVLTAEAVNDCAVLFGARYGLSQTNELLVLLGALLVAGALLVILMCLLYHGRERQYKGSYVTRECSRTPLTMTLPPHGISGISCSTSSSSTSDPNENNHHLSPPLPPPPPKAMSALYFGV</sequence>
<protein>
    <recommendedName>
        <fullName evidence="7">LRRCT domain-containing protein</fullName>
    </recommendedName>
</protein>
<feature type="compositionally biased region" description="Low complexity" evidence="4">
    <location>
        <begin position="571"/>
        <end position="580"/>
    </location>
</feature>